<dbReference type="InterPro" id="IPR029061">
    <property type="entry name" value="THDP-binding"/>
</dbReference>
<dbReference type="SUPFAM" id="SSF52518">
    <property type="entry name" value="Thiamin diphosphate-binding fold (THDP-binding)"/>
    <property type="match status" value="2"/>
</dbReference>
<reference evidence="7 8" key="1">
    <citation type="submission" date="2023-04" db="EMBL/GenBank/DDBJ databases">
        <title>Genome of Basidiobolus ranarum AG-B5.</title>
        <authorList>
            <person name="Stajich J.E."/>
            <person name="Carter-House D."/>
            <person name="Gryganskyi A."/>
        </authorList>
    </citation>
    <scope>NUCLEOTIDE SEQUENCE [LARGE SCALE GENOMIC DNA]</scope>
    <source>
        <strain evidence="7 8">AG-B5</strain>
    </source>
</reference>
<feature type="domain" description="Xylulose 5-phosphate/Fructose 6-phosphate phosphoketolase C-terminal" evidence="5">
    <location>
        <begin position="598"/>
        <end position="801"/>
    </location>
</feature>
<accession>A0ABR2W9B9</accession>
<keyword evidence="8" id="KW-1185">Reference proteome</keyword>
<dbReference type="InterPro" id="IPR018969">
    <property type="entry name" value="Xul5P/Fru6P_PKetolase_C"/>
</dbReference>
<dbReference type="PANTHER" id="PTHR31273">
    <property type="entry name" value="PHOSPHOKETOLASE-RELATED"/>
    <property type="match status" value="1"/>
</dbReference>
<gene>
    <name evidence="7" type="ORF">K7432_001525</name>
</gene>
<evidence type="ECO:0000256" key="2">
    <source>
        <dbReference type="ARBA" id="ARBA00005623"/>
    </source>
</evidence>
<feature type="domain" description="Xylulose 5-phosphate/Fructose 6-phosphate phosphoketolase N-terminal" evidence="6">
    <location>
        <begin position="33"/>
        <end position="392"/>
    </location>
</feature>
<name>A0ABR2W9B9_9FUNG</name>
<evidence type="ECO:0008006" key="9">
    <source>
        <dbReference type="Google" id="ProtNLM"/>
    </source>
</evidence>
<dbReference type="Pfam" id="PF03894">
    <property type="entry name" value="XFP"/>
    <property type="match status" value="1"/>
</dbReference>
<dbReference type="Proteomes" id="UP001479436">
    <property type="component" value="Unassembled WGS sequence"/>
</dbReference>
<dbReference type="PANTHER" id="PTHR31273:SF1">
    <property type="entry name" value="PHOSPHOKETOLASE-RELATED"/>
    <property type="match status" value="1"/>
</dbReference>
<keyword evidence="4" id="KW-0456">Lyase</keyword>
<dbReference type="Gene3D" id="3.40.50.970">
    <property type="match status" value="2"/>
</dbReference>
<evidence type="ECO:0000256" key="4">
    <source>
        <dbReference type="ARBA" id="ARBA00023239"/>
    </source>
</evidence>
<dbReference type="InterPro" id="IPR019790">
    <property type="entry name" value="Xul5P/Fru6P_PKetolase_CS"/>
</dbReference>
<keyword evidence="3" id="KW-0786">Thiamine pyrophosphate</keyword>
<evidence type="ECO:0000256" key="1">
    <source>
        <dbReference type="ARBA" id="ARBA00001964"/>
    </source>
</evidence>
<dbReference type="Pfam" id="PF09364">
    <property type="entry name" value="XFP_N"/>
    <property type="match status" value="1"/>
</dbReference>
<dbReference type="InterPro" id="IPR019789">
    <property type="entry name" value="Xul5P/Fru6P_PKetolase_ThDP_BS"/>
</dbReference>
<dbReference type="InterPro" id="IPR018970">
    <property type="entry name" value="Xul5P/Fru6P_PKetolase_N"/>
</dbReference>
<dbReference type="Pfam" id="PF09363">
    <property type="entry name" value="XFP_C"/>
    <property type="match status" value="1"/>
</dbReference>
<comment type="caution">
    <text evidence="7">The sequence shown here is derived from an EMBL/GenBank/DDBJ whole genome shotgun (WGS) entry which is preliminary data.</text>
</comment>
<dbReference type="NCBIfam" id="NF003616">
    <property type="entry name" value="PRK05261.1-1"/>
    <property type="match status" value="1"/>
</dbReference>
<evidence type="ECO:0000256" key="3">
    <source>
        <dbReference type="ARBA" id="ARBA00023052"/>
    </source>
</evidence>
<dbReference type="NCBIfam" id="NF003619">
    <property type="entry name" value="PRK05261.1-4"/>
    <property type="match status" value="1"/>
</dbReference>
<protein>
    <recommendedName>
        <fullName evidence="9">Phosphoketolase</fullName>
    </recommendedName>
</protein>
<dbReference type="PROSITE" id="PS60002">
    <property type="entry name" value="PHOSPHOKETOLASE_1"/>
    <property type="match status" value="1"/>
</dbReference>
<evidence type="ECO:0000313" key="8">
    <source>
        <dbReference type="Proteomes" id="UP001479436"/>
    </source>
</evidence>
<evidence type="ECO:0000313" key="7">
    <source>
        <dbReference type="EMBL" id="KAK9727853.1"/>
    </source>
</evidence>
<dbReference type="PIRSF" id="PIRSF017245">
    <property type="entry name" value="Phosphoketolase"/>
    <property type="match status" value="1"/>
</dbReference>
<dbReference type="InterPro" id="IPR005593">
    <property type="entry name" value="Xul5P/Fru6P_PKetolase"/>
</dbReference>
<dbReference type="InterPro" id="IPR009014">
    <property type="entry name" value="Transketo_C/PFOR_II"/>
</dbReference>
<comment type="similarity">
    <text evidence="2">Belongs to the XFP family.</text>
</comment>
<dbReference type="PROSITE" id="PS60003">
    <property type="entry name" value="PHOSPHOKETOLASE_2"/>
    <property type="match status" value="1"/>
</dbReference>
<evidence type="ECO:0000259" key="5">
    <source>
        <dbReference type="Pfam" id="PF09363"/>
    </source>
</evidence>
<comment type="cofactor">
    <cofactor evidence="1">
        <name>thiamine diphosphate</name>
        <dbReference type="ChEBI" id="CHEBI:58937"/>
    </cofactor>
</comment>
<sequence length="806" mass="90207">MSTAPTKAYLEPEGELLPLAKDLLVHLDLSQFDETRLDAVKLQQRAADYLAASMIFLKANPLLREPLKKEHIKDRLLGHWGTCPGINLVYAHCNYLIKQHDDVNMFLVTGPGHGAPANLANLYLEGALKKFYPQYDHTLDGVNKLVHGFSWPGGFPSHVNSEVPGQIHEGGELGYSLAVSFGAVMDNPDLIVTCIVGDGEAETGPTSTAWHSYKYIDPKESGAVLPILHVNGFKISEKTIFGCMDNTELGALFSGYGYQVRIVDGMDNINVNMAVSMEWAYQQIRKIQKAAREGTPLVKPRWPILIMRTLKGWTGPKELHGQAIEGSWKSHQVPLPNAAHDDDEFDLLNKWLKSYKPEELFDGDGVIRSEITAAFPESNRQMGSHPLTYAGYKPLDVPDWKEFSIKDNNVNVSCTKTAGQFLKALIQKNEKRFRIFSPDELSSNKLDAVLEITNRDFQWAEESRNHGGRVSEVLSEHTCQGWMQGYTLTGRVSLFPSYETFLGIITTMMVQYAKFVKIAKETPWREPIGSLNYIETSTLWRQEHNGFSHQNPGFINSLISLKPSMIRVYLPPDANCLLSTLAHCVRSKEYINLLISGKHETPSWLTPEEAENHCVAGASIWKFASTDNGVDPDVVLVGCGTEVTFEVIAAASLLRKDCPDLRVRVVNVTDLMVLAGDGTHPHALSDDIFNNLFTTDKPVIFNFHGYSSVIKQLLFDRANTSERVVVRGYNEEGTTTTPFRMLTANGVSRYDVAINALRMIVKKGARNVDVDVHLLISRYQHEIRQHEKYILEHGIDPEGLTARPKF</sequence>
<proteinExistence type="inferred from homology"/>
<dbReference type="EMBL" id="JASJQH010006910">
    <property type="protein sequence ID" value="KAK9727853.1"/>
    <property type="molecule type" value="Genomic_DNA"/>
</dbReference>
<organism evidence="7 8">
    <name type="scientific">Basidiobolus ranarum</name>
    <dbReference type="NCBI Taxonomy" id="34480"/>
    <lineage>
        <taxon>Eukaryota</taxon>
        <taxon>Fungi</taxon>
        <taxon>Fungi incertae sedis</taxon>
        <taxon>Zoopagomycota</taxon>
        <taxon>Entomophthoromycotina</taxon>
        <taxon>Basidiobolomycetes</taxon>
        <taxon>Basidiobolales</taxon>
        <taxon>Basidiobolaceae</taxon>
        <taxon>Basidiobolus</taxon>
    </lineage>
</organism>
<dbReference type="SUPFAM" id="SSF52922">
    <property type="entry name" value="TK C-terminal domain-like"/>
    <property type="match status" value="1"/>
</dbReference>
<evidence type="ECO:0000259" key="6">
    <source>
        <dbReference type="Pfam" id="PF09364"/>
    </source>
</evidence>
<dbReference type="Gene3D" id="3.40.50.920">
    <property type="match status" value="1"/>
</dbReference>